<dbReference type="Gene3D" id="3.40.50.150">
    <property type="entry name" value="Vaccinia Virus protein VP39"/>
    <property type="match status" value="1"/>
</dbReference>
<evidence type="ECO:0000313" key="4">
    <source>
        <dbReference type="EMBL" id="KAK4229786.1"/>
    </source>
</evidence>
<comment type="similarity">
    <text evidence="1">Belongs to the methyltransferase superfamily. LaeA methyltransferase family.</text>
</comment>
<feature type="compositionally biased region" description="Low complexity" evidence="2">
    <location>
        <begin position="190"/>
        <end position="213"/>
    </location>
</feature>
<dbReference type="InterPro" id="IPR029063">
    <property type="entry name" value="SAM-dependent_MTases_sf"/>
</dbReference>
<keyword evidence="5" id="KW-1185">Reference proteome</keyword>
<dbReference type="EMBL" id="MU865304">
    <property type="protein sequence ID" value="KAK4229786.1"/>
    <property type="molecule type" value="Genomic_DNA"/>
</dbReference>
<accession>A0AAN7GYP3</accession>
<feature type="compositionally biased region" description="Low complexity" evidence="2">
    <location>
        <begin position="115"/>
        <end position="137"/>
    </location>
</feature>
<dbReference type="AlphaFoldDB" id="A0AAN7GYP3"/>
<feature type="compositionally biased region" description="Low complexity" evidence="2">
    <location>
        <begin position="32"/>
        <end position="42"/>
    </location>
</feature>
<feature type="compositionally biased region" description="Basic residues" evidence="2">
    <location>
        <begin position="140"/>
        <end position="152"/>
    </location>
</feature>
<feature type="region of interest" description="Disordered" evidence="2">
    <location>
        <begin position="1"/>
        <end position="158"/>
    </location>
</feature>
<dbReference type="SUPFAM" id="SSF53335">
    <property type="entry name" value="S-adenosyl-L-methionine-dependent methyltransferases"/>
    <property type="match status" value="1"/>
</dbReference>
<dbReference type="InterPro" id="IPR013216">
    <property type="entry name" value="Methyltransf_11"/>
</dbReference>
<dbReference type="PANTHER" id="PTHR43591:SF50">
    <property type="entry name" value="METHYLTRANSFERASE DOMAIN-CONTAINING PROTEIN-RELATED"/>
    <property type="match status" value="1"/>
</dbReference>
<evidence type="ECO:0000313" key="5">
    <source>
        <dbReference type="Proteomes" id="UP001301958"/>
    </source>
</evidence>
<evidence type="ECO:0000256" key="2">
    <source>
        <dbReference type="SAM" id="MobiDB-lite"/>
    </source>
</evidence>
<feature type="region of interest" description="Disordered" evidence="2">
    <location>
        <begin position="469"/>
        <end position="494"/>
    </location>
</feature>
<feature type="compositionally biased region" description="Polar residues" evidence="2">
    <location>
        <begin position="232"/>
        <end position="242"/>
    </location>
</feature>
<feature type="compositionally biased region" description="Acidic residues" evidence="2">
    <location>
        <begin position="482"/>
        <end position="491"/>
    </location>
</feature>
<reference evidence="4" key="1">
    <citation type="journal article" date="2023" name="Mol. Phylogenet. Evol.">
        <title>Genome-scale phylogeny and comparative genomics of the fungal order Sordariales.</title>
        <authorList>
            <person name="Hensen N."/>
            <person name="Bonometti L."/>
            <person name="Westerberg I."/>
            <person name="Brannstrom I.O."/>
            <person name="Guillou S."/>
            <person name="Cros-Aarteil S."/>
            <person name="Calhoun S."/>
            <person name="Haridas S."/>
            <person name="Kuo A."/>
            <person name="Mondo S."/>
            <person name="Pangilinan J."/>
            <person name="Riley R."/>
            <person name="LaButti K."/>
            <person name="Andreopoulos B."/>
            <person name="Lipzen A."/>
            <person name="Chen C."/>
            <person name="Yan M."/>
            <person name="Daum C."/>
            <person name="Ng V."/>
            <person name="Clum A."/>
            <person name="Steindorff A."/>
            <person name="Ohm R.A."/>
            <person name="Martin F."/>
            <person name="Silar P."/>
            <person name="Natvig D.O."/>
            <person name="Lalanne C."/>
            <person name="Gautier V."/>
            <person name="Ament-Velasquez S.L."/>
            <person name="Kruys A."/>
            <person name="Hutchinson M.I."/>
            <person name="Powell A.J."/>
            <person name="Barry K."/>
            <person name="Miller A.N."/>
            <person name="Grigoriev I.V."/>
            <person name="Debuchy R."/>
            <person name="Gladieux P."/>
            <person name="Hiltunen Thoren M."/>
            <person name="Johannesson H."/>
        </authorList>
    </citation>
    <scope>NUCLEOTIDE SEQUENCE</scope>
    <source>
        <strain evidence="4">CBS 990.96</strain>
    </source>
</reference>
<evidence type="ECO:0000256" key="1">
    <source>
        <dbReference type="ARBA" id="ARBA00038158"/>
    </source>
</evidence>
<dbReference type="Proteomes" id="UP001301958">
    <property type="component" value="Unassembled WGS sequence"/>
</dbReference>
<feature type="compositionally biased region" description="Low complexity" evidence="2">
    <location>
        <begin position="79"/>
        <end position="103"/>
    </location>
</feature>
<feature type="compositionally biased region" description="Low complexity" evidence="2">
    <location>
        <begin position="243"/>
        <end position="254"/>
    </location>
</feature>
<dbReference type="CDD" id="cd02440">
    <property type="entry name" value="AdoMet_MTases"/>
    <property type="match status" value="1"/>
</dbReference>
<sequence length="685" mass="74571">MEFLAGYAAAKAPFSSYTVEPHHPQSQRSNRPGRSNSTSGTTTKKRSRIQGHARTNSASTSSSGRTENHQAPAHNAVWQQQQQQQQQQTQNPQQHPHSQPQHPGDLSASGPGVDATSAPASASASASATTSSRATPSIDHHHHHHHRLRHPRREIPRERGPASIYYQDKQLPATPRLNTHEAASRHFAGSTPSDPASARTTASASATTPTTSSLDRRMPQHAAMYQDGGINPKSSGTISLPRTESVTSVSGATTASGRTVLSSHQASACDSGTNQLRSFVVRNGRTYIADSTIPYPLPVDLEELHRQSLKTMLLLELYGKPICAPQFANKPPARILEVGCGTGFWSMMCYRYYEARGQHKNVSFTGLDIVPLAPSTGGPGEAIKTPFGTAAAIDTRPDKDMNWRFVQHDMRKLPFPFPDGSFDLVMVKDLGLATSMAMQQGLVEEYIRLVRPGGTVEIWETDHTLRMLRPHVPETPTPREGGDDEDGSNSEDEQRGVGALGAYNITANTPLSQPLNNYLVDYNGWISRALEARDLFCMPCTVLGPLLVQEAEILKGVGSIRLAIPLSEVRWEREGVGGVVTKDGKSYIESKARKLGKDGMPVGGKALEPAAAAVRRTALTVVVQQIQSLEHILREVSGKSQDEWDAWVGKMTNDLVRENGTSWGECLEVGAWWAQKVAQKVVPEE</sequence>
<reference evidence="4" key="2">
    <citation type="submission" date="2023-05" db="EMBL/GenBank/DDBJ databases">
        <authorList>
            <consortium name="Lawrence Berkeley National Laboratory"/>
            <person name="Steindorff A."/>
            <person name="Hensen N."/>
            <person name="Bonometti L."/>
            <person name="Westerberg I."/>
            <person name="Brannstrom I.O."/>
            <person name="Guillou S."/>
            <person name="Cros-Aarteil S."/>
            <person name="Calhoun S."/>
            <person name="Haridas S."/>
            <person name="Kuo A."/>
            <person name="Mondo S."/>
            <person name="Pangilinan J."/>
            <person name="Riley R."/>
            <person name="Labutti K."/>
            <person name="Andreopoulos B."/>
            <person name="Lipzen A."/>
            <person name="Chen C."/>
            <person name="Yanf M."/>
            <person name="Daum C."/>
            <person name="Ng V."/>
            <person name="Clum A."/>
            <person name="Ohm R."/>
            <person name="Martin F."/>
            <person name="Silar P."/>
            <person name="Natvig D."/>
            <person name="Lalanne C."/>
            <person name="Gautier V."/>
            <person name="Ament-Velasquez S.L."/>
            <person name="Kruys A."/>
            <person name="Hutchinson M.I."/>
            <person name="Powell A.J."/>
            <person name="Barry K."/>
            <person name="Miller A.N."/>
            <person name="Grigoriev I.V."/>
            <person name="Debuchy R."/>
            <person name="Gladieux P."/>
            <person name="Thoren M.H."/>
            <person name="Johannesson H."/>
        </authorList>
    </citation>
    <scope>NUCLEOTIDE SEQUENCE</scope>
    <source>
        <strain evidence="4">CBS 990.96</strain>
    </source>
</reference>
<feature type="compositionally biased region" description="Polar residues" evidence="2">
    <location>
        <begin position="53"/>
        <end position="65"/>
    </location>
</feature>
<organism evidence="4 5">
    <name type="scientific">Podospora fimiseda</name>
    <dbReference type="NCBI Taxonomy" id="252190"/>
    <lineage>
        <taxon>Eukaryota</taxon>
        <taxon>Fungi</taxon>
        <taxon>Dikarya</taxon>
        <taxon>Ascomycota</taxon>
        <taxon>Pezizomycotina</taxon>
        <taxon>Sordariomycetes</taxon>
        <taxon>Sordariomycetidae</taxon>
        <taxon>Sordariales</taxon>
        <taxon>Podosporaceae</taxon>
        <taxon>Podospora</taxon>
    </lineage>
</organism>
<evidence type="ECO:0000259" key="3">
    <source>
        <dbReference type="Pfam" id="PF08241"/>
    </source>
</evidence>
<feature type="region of interest" description="Disordered" evidence="2">
    <location>
        <begin position="180"/>
        <end position="254"/>
    </location>
</feature>
<comment type="caution">
    <text evidence="4">The sequence shown here is derived from an EMBL/GenBank/DDBJ whole genome shotgun (WGS) entry which is preliminary data.</text>
</comment>
<gene>
    <name evidence="4" type="ORF">QBC38DRAFT_76476</name>
</gene>
<dbReference type="GO" id="GO:0008757">
    <property type="term" value="F:S-adenosylmethionine-dependent methyltransferase activity"/>
    <property type="evidence" value="ECO:0007669"/>
    <property type="project" value="InterPro"/>
</dbReference>
<feature type="domain" description="Methyltransferase type 11" evidence="3">
    <location>
        <begin position="336"/>
        <end position="456"/>
    </location>
</feature>
<protein>
    <recommendedName>
        <fullName evidence="3">Methyltransferase type 11 domain-containing protein</fullName>
    </recommendedName>
</protein>
<dbReference type="Pfam" id="PF08241">
    <property type="entry name" value="Methyltransf_11"/>
    <property type="match status" value="1"/>
</dbReference>
<name>A0AAN7GYP3_9PEZI</name>
<dbReference type="PANTHER" id="PTHR43591">
    <property type="entry name" value="METHYLTRANSFERASE"/>
    <property type="match status" value="1"/>
</dbReference>
<proteinExistence type="inferred from homology"/>